<keyword evidence="4" id="KW-1003">Cell membrane</keyword>
<dbReference type="GO" id="GO:0043190">
    <property type="term" value="C:ATP-binding cassette (ABC) transporter complex"/>
    <property type="evidence" value="ECO:0007669"/>
    <property type="project" value="TreeGrafter"/>
</dbReference>
<evidence type="ECO:0000256" key="3">
    <source>
        <dbReference type="ARBA" id="ARBA00022448"/>
    </source>
</evidence>
<evidence type="ECO:0000313" key="13">
    <source>
        <dbReference type="Proteomes" id="UP000478463"/>
    </source>
</evidence>
<keyword evidence="9" id="KW-0472">Membrane</keyword>
<dbReference type="PROSITE" id="PS50893">
    <property type="entry name" value="ABC_TRANSPORTER_2"/>
    <property type="match status" value="2"/>
</dbReference>
<evidence type="ECO:0000256" key="7">
    <source>
        <dbReference type="ARBA" id="ARBA00022840"/>
    </source>
</evidence>
<evidence type="ECO:0000256" key="2">
    <source>
        <dbReference type="ARBA" id="ARBA00005417"/>
    </source>
</evidence>
<dbReference type="InterPro" id="IPR027417">
    <property type="entry name" value="P-loop_NTPase"/>
</dbReference>
<dbReference type="InterPro" id="IPR003593">
    <property type="entry name" value="AAA+_ATPase"/>
</dbReference>
<reference evidence="12 13" key="1">
    <citation type="submission" date="2020-10" db="EMBL/GenBank/DDBJ databases">
        <title>Eggerthella sp. nov., isolated from human feces.</title>
        <authorList>
            <person name="Yajun G."/>
        </authorList>
    </citation>
    <scope>NUCLEOTIDE SEQUENCE [LARGE SCALE GENOMIC DNA]</scope>
    <source>
        <strain evidence="12 13">HF-1101</strain>
    </source>
</reference>
<feature type="domain" description="ABC transporter" evidence="11">
    <location>
        <begin position="282"/>
        <end position="508"/>
    </location>
</feature>
<evidence type="ECO:0000313" key="12">
    <source>
        <dbReference type="EMBL" id="QOS67469.1"/>
    </source>
</evidence>
<feature type="domain" description="ABC transporter" evidence="11">
    <location>
        <begin position="17"/>
        <end position="257"/>
    </location>
</feature>
<comment type="function">
    <text evidence="10">Probably part of an ABC transporter complex. Responsible for energy coupling to the transport system.</text>
</comment>
<comment type="subcellular location">
    <subcellularLocation>
        <location evidence="1">Cell membrane</location>
        <topology evidence="1">Peripheral membrane protein</topology>
    </subcellularLocation>
</comment>
<dbReference type="InterPro" id="IPR050095">
    <property type="entry name" value="ECF_ABC_transporter_ATP-bd"/>
</dbReference>
<dbReference type="PANTHER" id="PTHR43553:SF23">
    <property type="entry name" value="ABC TRANSPORTER ATP-BINDING COMPONENT"/>
    <property type="match status" value="1"/>
</dbReference>
<dbReference type="InterPro" id="IPR017871">
    <property type="entry name" value="ABC_transporter-like_CS"/>
</dbReference>
<comment type="similarity">
    <text evidence="2">Belongs to the ABC transporter superfamily.</text>
</comment>
<dbReference type="KEGG" id="egd:GS424_013205"/>
<keyword evidence="8" id="KW-1278">Translocase</keyword>
<evidence type="ECO:0000256" key="8">
    <source>
        <dbReference type="ARBA" id="ARBA00022967"/>
    </source>
</evidence>
<keyword evidence="3" id="KW-0813">Transport</keyword>
<organism evidence="12 13">
    <name type="scientific">Eggerthella guodeyinii</name>
    <dbReference type="NCBI Taxonomy" id="2690837"/>
    <lineage>
        <taxon>Bacteria</taxon>
        <taxon>Bacillati</taxon>
        <taxon>Actinomycetota</taxon>
        <taxon>Coriobacteriia</taxon>
        <taxon>Eggerthellales</taxon>
        <taxon>Eggerthellaceae</taxon>
        <taxon>Eggerthella</taxon>
    </lineage>
</organism>
<dbReference type="CDD" id="cd03225">
    <property type="entry name" value="ABC_cobalt_CbiO_domain1"/>
    <property type="match status" value="1"/>
</dbReference>
<dbReference type="EMBL" id="CP063310">
    <property type="protein sequence ID" value="QOS67469.1"/>
    <property type="molecule type" value="Genomic_DNA"/>
</dbReference>
<dbReference type="SMART" id="SM00382">
    <property type="entry name" value="AAA"/>
    <property type="match status" value="2"/>
</dbReference>
<dbReference type="InterPro" id="IPR003439">
    <property type="entry name" value="ABC_transporter-like_ATP-bd"/>
</dbReference>
<dbReference type="SUPFAM" id="SSF52540">
    <property type="entry name" value="P-loop containing nucleoside triphosphate hydrolases"/>
    <property type="match status" value="2"/>
</dbReference>
<dbReference type="GO" id="GO:0016887">
    <property type="term" value="F:ATP hydrolysis activity"/>
    <property type="evidence" value="ECO:0007669"/>
    <property type="project" value="InterPro"/>
</dbReference>
<keyword evidence="6" id="KW-0547">Nucleotide-binding</keyword>
<dbReference type="GO" id="GO:0042626">
    <property type="term" value="F:ATPase-coupled transmembrane transporter activity"/>
    <property type="evidence" value="ECO:0007669"/>
    <property type="project" value="TreeGrafter"/>
</dbReference>
<name>A0A6L7ITB0_9ACTN</name>
<dbReference type="RefSeq" id="WP_160942602.1">
    <property type="nucleotide sequence ID" value="NZ_CP063310.1"/>
</dbReference>
<sequence length="514" mass="55691">MDVEGNRSAGSTSEPTLVMEDVSFSYANGREGAGVRRVDLQAASGEVVLLCGPSGCGKTTLTRLANGLAPHYYEGRVEGRVRVGGLDVADAPLHATARLVGSVFQNPKSQFFNVDVRGELAFGCENQGMERAEIERRIDAASTAFELEPLMGRSLFDLSGGQKQRIACASATAAGPRLVVLDEPSSNLDFPSMAHLRAAVERWKREGCAVLVAEHRLHYLADLVDRAYYLRDGAVARQWSGTELRSLDDRELEELGLRTLRLSAAFVQPPAAAEPAEPAGTFALDGFSFSYRRGVRSRCALDIPHAQLPRRAVVAVIGANGAGKSTFANALCGLNRCKGTLTVDGRARSRRARAGSCFQVMQDANHQLFAESVLDEVLLSMAKPDEEAAHRLLAALDLDERAADHPLSLSGGQKQRACIASALASEREVIVYDEPTSGLDLHHMRQVARLIHDVRRRGAAQLVITHDPEFIMACCSWVVRLEDGGIMESYPLDAAGTRRLSGFFMHEGALDEKP</sequence>
<proteinExistence type="inferred from homology"/>
<keyword evidence="7 12" id="KW-0067">ATP-binding</keyword>
<dbReference type="InterPro" id="IPR015856">
    <property type="entry name" value="ABC_transpr_CbiO/EcfA_su"/>
</dbReference>
<keyword evidence="5" id="KW-0677">Repeat</keyword>
<dbReference type="AlphaFoldDB" id="A0A6L7ITB0"/>
<dbReference type="PROSITE" id="PS00211">
    <property type="entry name" value="ABC_TRANSPORTER_1"/>
    <property type="match status" value="1"/>
</dbReference>
<accession>A0A6L7ITB0</accession>
<protein>
    <submittedName>
        <fullName evidence="12">ABC transporter ATP-binding protein</fullName>
    </submittedName>
</protein>
<dbReference type="Gene3D" id="3.40.50.300">
    <property type="entry name" value="P-loop containing nucleotide triphosphate hydrolases"/>
    <property type="match status" value="2"/>
</dbReference>
<dbReference type="PANTHER" id="PTHR43553">
    <property type="entry name" value="HEAVY METAL TRANSPORTER"/>
    <property type="match status" value="1"/>
</dbReference>
<evidence type="ECO:0000256" key="6">
    <source>
        <dbReference type="ARBA" id="ARBA00022741"/>
    </source>
</evidence>
<evidence type="ECO:0000256" key="4">
    <source>
        <dbReference type="ARBA" id="ARBA00022475"/>
    </source>
</evidence>
<evidence type="ECO:0000256" key="10">
    <source>
        <dbReference type="ARBA" id="ARBA00025157"/>
    </source>
</evidence>
<evidence type="ECO:0000256" key="1">
    <source>
        <dbReference type="ARBA" id="ARBA00004202"/>
    </source>
</evidence>
<dbReference type="Pfam" id="PF00005">
    <property type="entry name" value="ABC_tran"/>
    <property type="match status" value="2"/>
</dbReference>
<evidence type="ECO:0000259" key="11">
    <source>
        <dbReference type="PROSITE" id="PS50893"/>
    </source>
</evidence>
<dbReference type="Proteomes" id="UP000478463">
    <property type="component" value="Chromosome"/>
</dbReference>
<evidence type="ECO:0000256" key="9">
    <source>
        <dbReference type="ARBA" id="ARBA00023136"/>
    </source>
</evidence>
<dbReference type="GO" id="GO:0005524">
    <property type="term" value="F:ATP binding"/>
    <property type="evidence" value="ECO:0007669"/>
    <property type="project" value="UniProtKB-KW"/>
</dbReference>
<gene>
    <name evidence="12" type="ORF">GS424_013205</name>
</gene>
<evidence type="ECO:0000256" key="5">
    <source>
        <dbReference type="ARBA" id="ARBA00022737"/>
    </source>
</evidence>